<evidence type="ECO:0000313" key="2">
    <source>
        <dbReference type="Proteomes" id="UP000053327"/>
    </source>
</evidence>
<dbReference type="OrthoDB" id="10325030at2759"/>
<reference evidence="1 2" key="1">
    <citation type="submission" date="2011-08" db="EMBL/GenBank/DDBJ databases">
        <title>The Genome Sequence of Plasmodium vivax Brazil I.</title>
        <authorList>
            <consortium name="The Broad Institute Genome Sequencing Platform"/>
            <consortium name="The Broad Institute Genome Sequencing Center for Infectious Disease"/>
            <person name="Neafsey D."/>
            <person name="Carlton J."/>
            <person name="Barnwell J."/>
            <person name="Collins W."/>
            <person name="Escalante A."/>
            <person name="Mullikin J."/>
            <person name="Saul A."/>
            <person name="Guigo R."/>
            <person name="Camara F."/>
            <person name="Young S.K."/>
            <person name="Zeng Q."/>
            <person name="Gargeya S."/>
            <person name="Fitzgerald M."/>
            <person name="Haas B."/>
            <person name="Abouelleil A."/>
            <person name="Alvarado L."/>
            <person name="Arachchi H.M."/>
            <person name="Berlin A."/>
            <person name="Brown A."/>
            <person name="Chapman S.B."/>
            <person name="Chen Z."/>
            <person name="Dunbar C."/>
            <person name="Freedman E."/>
            <person name="Gearin G."/>
            <person name="Gellesch M."/>
            <person name="Goldberg J."/>
            <person name="Griggs A."/>
            <person name="Gujja S."/>
            <person name="Heiman D."/>
            <person name="Howarth C."/>
            <person name="Larson L."/>
            <person name="Lui A."/>
            <person name="MacDonald P.J.P."/>
            <person name="Montmayeur A."/>
            <person name="Murphy C."/>
            <person name="Neiman D."/>
            <person name="Pearson M."/>
            <person name="Priest M."/>
            <person name="Roberts A."/>
            <person name="Saif S."/>
            <person name="Shea T."/>
            <person name="Shenoy N."/>
            <person name="Sisk P."/>
            <person name="Stolte C."/>
            <person name="Sykes S."/>
            <person name="Wortman J."/>
            <person name="Nusbaum C."/>
            <person name="Birren B."/>
        </authorList>
    </citation>
    <scope>NUCLEOTIDE SEQUENCE [LARGE SCALE GENOMIC DNA]</scope>
    <source>
        <strain evidence="1 2">Brazil I</strain>
    </source>
</reference>
<dbReference type="Pfam" id="PF05795">
    <property type="entry name" value="Plasmodium_Vir"/>
    <property type="match status" value="2"/>
</dbReference>
<dbReference type="EMBL" id="KQ234875">
    <property type="protein sequence ID" value="KMZ83535.1"/>
    <property type="molecule type" value="Genomic_DNA"/>
</dbReference>
<dbReference type="InterPro" id="IPR008780">
    <property type="entry name" value="Plasmodium_Vir"/>
</dbReference>
<organism evidence="1 2">
    <name type="scientific">Plasmodium vivax (strain Brazil I)</name>
    <dbReference type="NCBI Taxonomy" id="1033975"/>
    <lineage>
        <taxon>Eukaryota</taxon>
        <taxon>Sar</taxon>
        <taxon>Alveolata</taxon>
        <taxon>Apicomplexa</taxon>
        <taxon>Aconoidasida</taxon>
        <taxon>Haemosporida</taxon>
        <taxon>Plasmodiidae</taxon>
        <taxon>Plasmodium</taxon>
        <taxon>Plasmodium (Plasmodium)</taxon>
    </lineage>
</organism>
<dbReference type="Proteomes" id="UP000053327">
    <property type="component" value="Unassembled WGS sequence"/>
</dbReference>
<proteinExistence type="predicted"/>
<protein>
    <submittedName>
        <fullName evidence="1">Uncharacterized protein</fullName>
    </submittedName>
</protein>
<accession>A0A0J9SKG0</accession>
<evidence type="ECO:0000313" key="1">
    <source>
        <dbReference type="EMBL" id="KMZ83535.1"/>
    </source>
</evidence>
<dbReference type="AlphaFoldDB" id="A0A0J9SKG0"/>
<gene>
    <name evidence="1" type="ORF">PVBG_00615</name>
</gene>
<sequence length="493" mass="59010">MQGYETNNDKHLYYLIYWLYDKVAKESDSDSFNINWIYSKIQKLLEKKSLCVKKNDKCDRKFVKEFNVNTLKNKKYFYDFSESYNFLKDILNNDSSDKQNKCCDYIRYIFDLYKKINEKYLKSAEGRFDEINYFETKYKNDDILNLITNKCQISEIKSIFTNKNEALSISNEQLESELDEVFKLLKIDKNLEESILNGLPSHEIYKELNSNKDLDLYKDYCEQLFQTEKNKEALIQLCKMFSRNLKGKLSNIENKETNTTDRCLYFNHWLYEEIGKIYNDHPKYVYNIPAFSKFLNVSTKIYSELMPNEVYENIKLIEHEYKEHYKKLLENLSNPSKSKNEMNYPNYEAMPKENFKHYKITNYTLQLDKLPSEQFDKECKELLNINLLDEAVVESDLKKPLDKWIQEFKKALVPYFSNKCLPNVSEENALRICRNFNYWLSYVGQKIQTIITDKGTSSKFIESIKEFVKITITGCNKYPCKLEFEEYTAKLHM</sequence>
<name>A0A0J9SKG0_PLAV1</name>